<protein>
    <submittedName>
        <fullName evidence="4">ParB/RepB/Spo0J family partition protein</fullName>
    </submittedName>
</protein>
<dbReference type="InterPro" id="IPR003115">
    <property type="entry name" value="ParB_N"/>
</dbReference>
<organism evidence="4 5">
    <name type="scientific">Nitrosomonas eutropha</name>
    <dbReference type="NCBI Taxonomy" id="916"/>
    <lineage>
        <taxon>Bacteria</taxon>
        <taxon>Pseudomonadati</taxon>
        <taxon>Pseudomonadota</taxon>
        <taxon>Betaproteobacteria</taxon>
        <taxon>Nitrosomonadales</taxon>
        <taxon>Nitrosomonadaceae</taxon>
        <taxon>Nitrosomonas</taxon>
    </lineage>
</organism>
<feature type="compositionally biased region" description="Low complexity" evidence="2">
    <location>
        <begin position="222"/>
        <end position="235"/>
    </location>
</feature>
<reference evidence="4 5" key="1">
    <citation type="submission" date="2018-04" db="EMBL/GenBank/DDBJ databases">
        <title>Active sludge and wastewater microbial communities from Klosterneuburg, Austria.</title>
        <authorList>
            <person name="Wagner M."/>
        </authorList>
    </citation>
    <scope>NUCLEOTIDE SEQUENCE [LARGE SCALE GENOMIC DNA]</scope>
    <source>
        <strain evidence="4 5">Nm 57</strain>
    </source>
</reference>
<dbReference type="InterPro" id="IPR036086">
    <property type="entry name" value="ParB/Sulfiredoxin_sf"/>
</dbReference>
<dbReference type="Proteomes" id="UP000247780">
    <property type="component" value="Unassembled WGS sequence"/>
</dbReference>
<accession>A0ABX5M551</accession>
<name>A0ABX5M551_9PROT</name>
<dbReference type="InterPro" id="IPR050336">
    <property type="entry name" value="Chromosome_partition/occlusion"/>
</dbReference>
<evidence type="ECO:0000313" key="5">
    <source>
        <dbReference type="Proteomes" id="UP000247780"/>
    </source>
</evidence>
<sequence length="385" mass="42070">MSNPIIKAAAGKFGKGIQSLAVEQSVAKTPEIPLDLIIIKKQVRDEFEDEENPLSEMADDMKELGILQSILVRPVQGGKYELIAGERRIRAAKIAGLKTIPALVRTLTDEQVERAQFIENIKRKNLTLNEQAKRIQRDLDACGGDVEAVLKKYGKPKSGRVWIYKMRGLLNLSEQAQRLISENITADMEVINDVRQIEKVNPGKAKETVDALKAASTAKKSTVTTDANGNNNAAAKPTKSGNLREISRNAKAEVAPTKRQIAKKDDDKVKENQATPRNRDAGVPGQVFTISPAASASIPLDNEARDDISQVDDEAGRAALEEMLHGFFDKGANTVEWVAAVSEGIRKRDYDDSSMGRLKLAALSAGFAKSGDFNLDVLIDRAKNL</sequence>
<dbReference type="SUPFAM" id="SSF109709">
    <property type="entry name" value="KorB DNA-binding domain-like"/>
    <property type="match status" value="1"/>
</dbReference>
<dbReference type="SMART" id="SM00470">
    <property type="entry name" value="ParB"/>
    <property type="match status" value="1"/>
</dbReference>
<gene>
    <name evidence="4" type="ORF">C8R14_12544</name>
</gene>
<evidence type="ECO:0000313" key="4">
    <source>
        <dbReference type="EMBL" id="PXV79109.1"/>
    </source>
</evidence>
<feature type="compositionally biased region" description="Basic and acidic residues" evidence="2">
    <location>
        <begin position="262"/>
        <end position="271"/>
    </location>
</feature>
<evidence type="ECO:0000259" key="3">
    <source>
        <dbReference type="SMART" id="SM00470"/>
    </source>
</evidence>
<comment type="similarity">
    <text evidence="1">Belongs to the ParB family.</text>
</comment>
<dbReference type="Gene3D" id="1.10.10.2830">
    <property type="match status" value="1"/>
</dbReference>
<dbReference type="InterPro" id="IPR004437">
    <property type="entry name" value="ParB/RepB/Spo0J"/>
</dbReference>
<dbReference type="Pfam" id="PF02195">
    <property type="entry name" value="ParB_N"/>
    <property type="match status" value="1"/>
</dbReference>
<dbReference type="PANTHER" id="PTHR33375:SF1">
    <property type="entry name" value="CHROMOSOME-PARTITIONING PROTEIN PARB-RELATED"/>
    <property type="match status" value="1"/>
</dbReference>
<evidence type="ECO:0000256" key="2">
    <source>
        <dbReference type="SAM" id="MobiDB-lite"/>
    </source>
</evidence>
<dbReference type="EMBL" id="QICQ01000025">
    <property type="protein sequence ID" value="PXV79109.1"/>
    <property type="molecule type" value="Genomic_DNA"/>
</dbReference>
<keyword evidence="5" id="KW-1185">Reference proteome</keyword>
<comment type="caution">
    <text evidence="4">The sequence shown here is derived from an EMBL/GenBank/DDBJ whole genome shotgun (WGS) entry which is preliminary data.</text>
</comment>
<dbReference type="SUPFAM" id="SSF110849">
    <property type="entry name" value="ParB/Sulfiredoxin"/>
    <property type="match status" value="1"/>
</dbReference>
<feature type="region of interest" description="Disordered" evidence="2">
    <location>
        <begin position="222"/>
        <end position="285"/>
    </location>
</feature>
<dbReference type="NCBIfam" id="TIGR00180">
    <property type="entry name" value="parB_part"/>
    <property type="match status" value="1"/>
</dbReference>
<dbReference type="RefSeq" id="WP_011630668.1">
    <property type="nucleotide sequence ID" value="NZ_QICQ01000025.1"/>
</dbReference>
<evidence type="ECO:0000256" key="1">
    <source>
        <dbReference type="ARBA" id="ARBA00006295"/>
    </source>
</evidence>
<dbReference type="PANTHER" id="PTHR33375">
    <property type="entry name" value="CHROMOSOME-PARTITIONING PROTEIN PARB-RELATED"/>
    <property type="match status" value="1"/>
</dbReference>
<proteinExistence type="inferred from homology"/>
<feature type="domain" description="ParB-like N-terminal" evidence="3">
    <location>
        <begin position="30"/>
        <end position="121"/>
    </location>
</feature>
<dbReference type="Gene3D" id="3.90.1530.30">
    <property type="match status" value="1"/>
</dbReference>